<protein>
    <submittedName>
        <fullName evidence="1">Uncharacterized protein</fullName>
    </submittedName>
</protein>
<reference evidence="8 9" key="1">
    <citation type="journal article" date="2019" name="Environ. Microbiol.">
        <title>Genomics insights into ecotype formation of ammonia-oxidizing archaea in the deep ocean.</title>
        <authorList>
            <person name="Wang Y."/>
            <person name="Huang J.M."/>
            <person name="Cui G.J."/>
            <person name="Nunoura T."/>
            <person name="Takaki Y."/>
            <person name="Li W.L."/>
            <person name="Li J."/>
            <person name="Gao Z.M."/>
            <person name="Takai K."/>
            <person name="Zhang A.Q."/>
            <person name="Stepanauskas R."/>
        </authorList>
    </citation>
    <scope>NUCLEOTIDE SEQUENCE [LARGE SCALE GENOMIC DNA]</scope>
    <source>
        <strain evidence="6 11">D1a</strain>
        <strain evidence="1 14">L14</strain>
        <strain evidence="3 13">L15a</strain>
        <strain evidence="7 9">L19a</strain>
        <strain evidence="2 12">T1L11</strain>
        <strain evidence="5 10">T1L9</strain>
        <strain evidence="4 8">T3L1</strain>
    </source>
</reference>
<evidence type="ECO:0000313" key="4">
    <source>
        <dbReference type="EMBL" id="NWJ83866.1"/>
    </source>
</evidence>
<evidence type="ECO:0000313" key="11">
    <source>
        <dbReference type="Proteomes" id="UP000549797"/>
    </source>
</evidence>
<dbReference type="Proteomes" id="UP000549797">
    <property type="component" value="Unassembled WGS sequence"/>
</dbReference>
<comment type="caution">
    <text evidence="1">The sequence shown here is derived from an EMBL/GenBank/DDBJ whole genome shotgun (WGS) entry which is preliminary data.</text>
</comment>
<dbReference type="EMBL" id="JACATC010000004">
    <property type="protein sequence ID" value="NWJ83866.1"/>
    <property type="molecule type" value="Genomic_DNA"/>
</dbReference>
<evidence type="ECO:0000313" key="9">
    <source>
        <dbReference type="Proteomes" id="UP000535457"/>
    </source>
</evidence>
<dbReference type="Proteomes" id="UP000587702">
    <property type="component" value="Unassembled WGS sequence"/>
</dbReference>
<accession>A0A7K4M720</accession>
<evidence type="ECO:0000313" key="10">
    <source>
        <dbReference type="Proteomes" id="UP000547822"/>
    </source>
</evidence>
<dbReference type="AlphaFoldDB" id="A0A7K4M720"/>
<dbReference type="EMBL" id="JACATE010000004">
    <property type="protein sequence ID" value="NWJ28469.1"/>
    <property type="molecule type" value="Genomic_DNA"/>
</dbReference>
<dbReference type="EMBL" id="JACATG010000001">
    <property type="protein sequence ID" value="NWK13309.1"/>
    <property type="molecule type" value="Genomic_DNA"/>
</dbReference>
<dbReference type="Proteomes" id="UP000575480">
    <property type="component" value="Unassembled WGS sequence"/>
</dbReference>
<dbReference type="EMBL" id="JACATJ010000001">
    <property type="protein sequence ID" value="NWK08427.1"/>
    <property type="molecule type" value="Genomic_DNA"/>
</dbReference>
<dbReference type="Proteomes" id="UP000547822">
    <property type="component" value="Unassembled WGS sequence"/>
</dbReference>
<dbReference type="EMBL" id="JACATI010000001">
    <property type="protein sequence ID" value="NWJ19568.1"/>
    <property type="molecule type" value="Genomic_DNA"/>
</dbReference>
<name>A0A7K4M720_9ARCH</name>
<evidence type="ECO:0000313" key="13">
    <source>
        <dbReference type="Proteomes" id="UP000575480"/>
    </source>
</evidence>
<evidence type="ECO:0000313" key="7">
    <source>
        <dbReference type="EMBL" id="NWK13309.1"/>
    </source>
</evidence>
<gene>
    <name evidence="5" type="ORF">HX840_00580</name>
    <name evidence="2" type="ORF">HX848_03640</name>
    <name evidence="6" type="ORF">HX852_01305</name>
    <name evidence="7" type="ORF">HX853_01525</name>
    <name evidence="4" type="ORF">HX854_03945</name>
    <name evidence="3" type="ORF">HX858_03775</name>
    <name evidence="1" type="ORF">HX860_00560</name>
</gene>
<evidence type="ECO:0000313" key="2">
    <source>
        <dbReference type="EMBL" id="NWJ28469.1"/>
    </source>
</evidence>
<organism evidence="1 14">
    <name type="scientific">Marine Group I thaumarchaeote</name>
    <dbReference type="NCBI Taxonomy" id="2511932"/>
    <lineage>
        <taxon>Archaea</taxon>
        <taxon>Nitrososphaerota</taxon>
        <taxon>Marine Group I</taxon>
    </lineage>
</organism>
<dbReference type="Proteomes" id="UP000535457">
    <property type="component" value="Unassembled WGS sequence"/>
</dbReference>
<evidence type="ECO:0000313" key="14">
    <source>
        <dbReference type="Proteomes" id="UP000587702"/>
    </source>
</evidence>
<evidence type="ECO:0000313" key="5">
    <source>
        <dbReference type="EMBL" id="NWK00406.1"/>
    </source>
</evidence>
<dbReference type="EMBL" id="JACATD010000001">
    <property type="protein sequence ID" value="NWK00406.1"/>
    <property type="molecule type" value="Genomic_DNA"/>
</dbReference>
<reference evidence="1" key="2">
    <citation type="submission" date="2020-06" db="EMBL/GenBank/DDBJ databases">
        <authorList>
            <person name="Wang Y."/>
        </authorList>
    </citation>
    <scope>NUCLEOTIDE SEQUENCE</scope>
    <source>
        <strain evidence="6">D1a</strain>
        <strain evidence="1">L14</strain>
        <strain evidence="3">L15a</strain>
        <strain evidence="7">L19a</strain>
        <strain evidence="2">T1L11</strain>
        <strain evidence="5">T1L9</strain>
        <strain evidence="4">T3L1</strain>
    </source>
</reference>
<evidence type="ECO:0000313" key="1">
    <source>
        <dbReference type="EMBL" id="NWJ19568.1"/>
    </source>
</evidence>
<proteinExistence type="predicted"/>
<dbReference type="Proteomes" id="UP000520052">
    <property type="component" value="Unassembled WGS sequence"/>
</dbReference>
<sequence>MNENKLEEYDEIFDFIVDNHPDWEKLLTDGHIKIKTNQNKVQFSQIEQILQKFNLRLTDISYSDYYGIVFGIEKLETV</sequence>
<dbReference type="EMBL" id="JACATH010000002">
    <property type="protein sequence ID" value="NWJ56863.1"/>
    <property type="molecule type" value="Genomic_DNA"/>
</dbReference>
<evidence type="ECO:0000313" key="6">
    <source>
        <dbReference type="EMBL" id="NWK08427.1"/>
    </source>
</evidence>
<dbReference type="Proteomes" id="UP000563820">
    <property type="component" value="Unassembled WGS sequence"/>
</dbReference>
<evidence type="ECO:0000313" key="12">
    <source>
        <dbReference type="Proteomes" id="UP000563820"/>
    </source>
</evidence>
<evidence type="ECO:0000313" key="8">
    <source>
        <dbReference type="Proteomes" id="UP000520052"/>
    </source>
</evidence>
<evidence type="ECO:0000313" key="3">
    <source>
        <dbReference type="EMBL" id="NWJ56863.1"/>
    </source>
</evidence>